<reference evidence="2" key="1">
    <citation type="journal article" date="2019" name="Int. J. Syst. Evol. Microbiol.">
        <title>The Global Catalogue of Microorganisms (GCM) 10K type strain sequencing project: providing services to taxonomists for standard genome sequencing and annotation.</title>
        <authorList>
            <consortium name="The Broad Institute Genomics Platform"/>
            <consortium name="The Broad Institute Genome Sequencing Center for Infectious Disease"/>
            <person name="Wu L."/>
            <person name="Ma J."/>
        </authorList>
    </citation>
    <scope>NUCLEOTIDE SEQUENCE [LARGE SCALE GENOMIC DNA]</scope>
    <source>
        <strain evidence="2">JCM 17555</strain>
    </source>
</reference>
<sequence length="69" mass="7331">MILPIDDAGIALHQNQEHGPAIRLYGSPSQFEQSIVYYTNAGIITLGSLGCQRIIKNGEMTSDAGLNAG</sequence>
<accession>A0ABP7Q1H3</accession>
<dbReference type="Proteomes" id="UP001501337">
    <property type="component" value="Unassembled WGS sequence"/>
</dbReference>
<name>A0ABP7Q1H3_9GAMM</name>
<gene>
    <name evidence="1" type="ORF">GCM10022278_34740</name>
</gene>
<evidence type="ECO:0000313" key="2">
    <source>
        <dbReference type="Proteomes" id="UP001501337"/>
    </source>
</evidence>
<comment type="caution">
    <text evidence="1">The sequence shown here is derived from an EMBL/GenBank/DDBJ whole genome shotgun (WGS) entry which is preliminary data.</text>
</comment>
<protein>
    <submittedName>
        <fullName evidence="1">Uncharacterized protein</fullName>
    </submittedName>
</protein>
<keyword evidence="2" id="KW-1185">Reference proteome</keyword>
<proteinExistence type="predicted"/>
<evidence type="ECO:0000313" key="1">
    <source>
        <dbReference type="EMBL" id="GAA3974759.1"/>
    </source>
</evidence>
<organism evidence="1 2">
    <name type="scientific">Allohahella marinimesophila</name>
    <dbReference type="NCBI Taxonomy" id="1054972"/>
    <lineage>
        <taxon>Bacteria</taxon>
        <taxon>Pseudomonadati</taxon>
        <taxon>Pseudomonadota</taxon>
        <taxon>Gammaproteobacteria</taxon>
        <taxon>Oceanospirillales</taxon>
        <taxon>Hahellaceae</taxon>
        <taxon>Allohahella</taxon>
    </lineage>
</organism>
<dbReference type="EMBL" id="BAABBO010000018">
    <property type="protein sequence ID" value="GAA3974759.1"/>
    <property type="molecule type" value="Genomic_DNA"/>
</dbReference>